<evidence type="ECO:0000256" key="5">
    <source>
        <dbReference type="ARBA" id="ARBA00022692"/>
    </source>
</evidence>
<comment type="catalytic activity">
    <reaction evidence="9">
        <text>N-terminal S-1,2-diacyl-sn-glyceryl-L-cysteinyl-[lipoprotein] + a glycerophospholipid = N-acyl-S-1,2-diacyl-sn-glyceryl-L-cysteinyl-[lipoprotein] + a 2-acyl-sn-glycero-3-phospholipid + H(+)</text>
        <dbReference type="Rhea" id="RHEA:48228"/>
        <dbReference type="Rhea" id="RHEA-COMP:14681"/>
        <dbReference type="Rhea" id="RHEA-COMP:14684"/>
        <dbReference type="ChEBI" id="CHEBI:15378"/>
        <dbReference type="ChEBI" id="CHEBI:136912"/>
        <dbReference type="ChEBI" id="CHEBI:140656"/>
        <dbReference type="ChEBI" id="CHEBI:140657"/>
        <dbReference type="ChEBI" id="CHEBI:140660"/>
        <dbReference type="EC" id="2.3.1.269"/>
    </reaction>
</comment>
<keyword evidence="5 9" id="KW-0812">Transmembrane</keyword>
<dbReference type="InterPro" id="IPR004563">
    <property type="entry name" value="Apolipo_AcylTrfase"/>
</dbReference>
<dbReference type="PROSITE" id="PS50263">
    <property type="entry name" value="CN_HYDROLASE"/>
    <property type="match status" value="1"/>
</dbReference>
<dbReference type="GO" id="GO:0005886">
    <property type="term" value="C:plasma membrane"/>
    <property type="evidence" value="ECO:0007669"/>
    <property type="project" value="UniProtKB-SubCell"/>
</dbReference>
<feature type="transmembrane region" description="Helical" evidence="9">
    <location>
        <begin position="102"/>
        <end position="122"/>
    </location>
</feature>
<organism evidence="11 12">
    <name type="scientific">Aliiroseovarius crassostreae</name>
    <dbReference type="NCBI Taxonomy" id="154981"/>
    <lineage>
        <taxon>Bacteria</taxon>
        <taxon>Pseudomonadati</taxon>
        <taxon>Pseudomonadota</taxon>
        <taxon>Alphaproteobacteria</taxon>
        <taxon>Rhodobacterales</taxon>
        <taxon>Paracoccaceae</taxon>
        <taxon>Aliiroseovarius</taxon>
    </lineage>
</organism>
<evidence type="ECO:0000256" key="1">
    <source>
        <dbReference type="ARBA" id="ARBA00004651"/>
    </source>
</evidence>
<keyword evidence="6 9" id="KW-1133">Transmembrane helix</keyword>
<dbReference type="InterPro" id="IPR036526">
    <property type="entry name" value="C-N_Hydrolase_sf"/>
</dbReference>
<keyword evidence="7 9" id="KW-0472">Membrane</keyword>
<feature type="transmembrane region" description="Helical" evidence="9">
    <location>
        <begin position="37"/>
        <end position="54"/>
    </location>
</feature>
<dbReference type="UniPathway" id="UPA00666"/>
<dbReference type="EMBL" id="LKBA01000008">
    <property type="protein sequence ID" value="KPN62964.1"/>
    <property type="molecule type" value="Genomic_DNA"/>
</dbReference>
<evidence type="ECO:0000256" key="2">
    <source>
        <dbReference type="ARBA" id="ARBA00010065"/>
    </source>
</evidence>
<feature type="transmembrane region" description="Helical" evidence="9">
    <location>
        <begin position="134"/>
        <end position="155"/>
    </location>
</feature>
<dbReference type="RefSeq" id="WP_055190898.1">
    <property type="nucleotide sequence ID" value="NZ_FPBS01000030.1"/>
</dbReference>
<dbReference type="EC" id="2.3.1.269" evidence="9"/>
<keyword evidence="3 9" id="KW-1003">Cell membrane</keyword>
<dbReference type="SUPFAM" id="SSF56317">
    <property type="entry name" value="Carbon-nitrogen hydrolase"/>
    <property type="match status" value="1"/>
</dbReference>
<keyword evidence="12" id="KW-1185">Reference proteome</keyword>
<dbReference type="PANTHER" id="PTHR38686">
    <property type="entry name" value="APOLIPOPROTEIN N-ACYLTRANSFERASE"/>
    <property type="match status" value="1"/>
</dbReference>
<evidence type="ECO:0000256" key="7">
    <source>
        <dbReference type="ARBA" id="ARBA00023136"/>
    </source>
</evidence>
<keyword evidence="4 9" id="KW-0808">Transferase</keyword>
<dbReference type="Proteomes" id="UP000050471">
    <property type="component" value="Unassembled WGS sequence"/>
</dbReference>
<dbReference type="NCBIfam" id="TIGR00546">
    <property type="entry name" value="lnt"/>
    <property type="match status" value="1"/>
</dbReference>
<comment type="function">
    <text evidence="9">Catalyzes the phospholipid dependent N-acylation of the N-terminal cysteine of apolipoprotein, the last step in lipoprotein maturation.</text>
</comment>
<evidence type="ECO:0000256" key="3">
    <source>
        <dbReference type="ARBA" id="ARBA00022475"/>
    </source>
</evidence>
<keyword evidence="8 9" id="KW-0012">Acyltransferase</keyword>
<dbReference type="InterPro" id="IPR045378">
    <property type="entry name" value="LNT_N"/>
</dbReference>
<proteinExistence type="inferred from homology"/>
<feature type="transmembrane region" description="Helical" evidence="9">
    <location>
        <begin position="63"/>
        <end position="82"/>
    </location>
</feature>
<reference evidence="11 12" key="1">
    <citation type="submission" date="2015-09" db="EMBL/GenBank/DDBJ databases">
        <title>Draft genome sequence of Aliiroseovarius crassostreae CV919-312TSm, the causative agent of Roseovarius Oyster Disease (formerly Juvenile Oyster Disease).</title>
        <authorList>
            <person name="Kessner L."/>
            <person name="Spinard E."/>
            <person name="Nelson D."/>
        </authorList>
    </citation>
    <scope>NUCLEOTIDE SEQUENCE [LARGE SCALE GENOMIC DNA]</scope>
    <source>
        <strain evidence="11 12">CV919-312</strain>
    </source>
</reference>
<name>A0A0P7J520_9RHOB</name>
<dbReference type="HAMAP" id="MF_01148">
    <property type="entry name" value="Lnt"/>
    <property type="match status" value="1"/>
</dbReference>
<evidence type="ECO:0000256" key="8">
    <source>
        <dbReference type="ARBA" id="ARBA00023315"/>
    </source>
</evidence>
<evidence type="ECO:0000256" key="4">
    <source>
        <dbReference type="ARBA" id="ARBA00022679"/>
    </source>
</evidence>
<comment type="subcellular location">
    <subcellularLocation>
        <location evidence="1 9">Cell membrane</location>
        <topology evidence="1 9">Multi-pass membrane protein</topology>
    </subcellularLocation>
</comment>
<dbReference type="GO" id="GO:0042158">
    <property type="term" value="P:lipoprotein biosynthetic process"/>
    <property type="evidence" value="ECO:0007669"/>
    <property type="project" value="UniProtKB-UniRule"/>
</dbReference>
<dbReference type="Gene3D" id="3.60.110.10">
    <property type="entry name" value="Carbon-nitrogen hydrolase"/>
    <property type="match status" value="1"/>
</dbReference>
<dbReference type="PANTHER" id="PTHR38686:SF1">
    <property type="entry name" value="APOLIPOPROTEIN N-ACYLTRANSFERASE"/>
    <property type="match status" value="1"/>
</dbReference>
<dbReference type="Pfam" id="PF00795">
    <property type="entry name" value="CN_hydrolase"/>
    <property type="match status" value="1"/>
</dbReference>
<feature type="transmembrane region" description="Helical" evidence="9">
    <location>
        <begin position="496"/>
        <end position="514"/>
    </location>
</feature>
<gene>
    <name evidence="9" type="primary">lnt</name>
    <name evidence="11" type="ORF">AKJ29_02110</name>
</gene>
<dbReference type="STRING" id="154981.AKJ29_02110"/>
<evidence type="ECO:0000313" key="12">
    <source>
        <dbReference type="Proteomes" id="UP000050471"/>
    </source>
</evidence>
<dbReference type="InterPro" id="IPR003010">
    <property type="entry name" value="C-N_Hydrolase"/>
</dbReference>
<feature type="transmembrane region" description="Helical" evidence="9">
    <location>
        <begin position="175"/>
        <end position="192"/>
    </location>
</feature>
<accession>A0A0P7J520</accession>
<dbReference type="Pfam" id="PF20154">
    <property type="entry name" value="LNT_N"/>
    <property type="match status" value="1"/>
</dbReference>
<evidence type="ECO:0000256" key="9">
    <source>
        <dbReference type="HAMAP-Rule" id="MF_01148"/>
    </source>
</evidence>
<protein>
    <recommendedName>
        <fullName evidence="9">Apolipoprotein N-acyltransferase</fullName>
        <shortName evidence="9">ALP N-acyltransferase</shortName>
        <ecNumber evidence="9">2.3.1.269</ecNumber>
    </recommendedName>
</protein>
<dbReference type="OrthoDB" id="9804277at2"/>
<evidence type="ECO:0000313" key="11">
    <source>
        <dbReference type="EMBL" id="KPN62964.1"/>
    </source>
</evidence>
<comment type="pathway">
    <text evidence="9">Protein modification; lipoprotein biosynthesis (N-acyl transfer).</text>
</comment>
<comment type="similarity">
    <text evidence="2 9">Belongs to the CN hydrolase family. Apolipoprotein N-acyltransferase subfamily.</text>
</comment>
<sequence>MTTKNFFVLMASLLMGSGHLSQTRWGGLYSLSGWQEVTGLALTFIGMALLYSVLSSTKKISQSLWLTALSGFVYYLIALHWIGESLTVDHSAYTWLSVWGSIGITAIFFPWWMGAVLLFKLINIYRRKRTDSNALNPLLFATFWSLADLALSDFFYGIPLGVLGTSITGTMFEPIYSVIGLHGCTFLLVWIAAETARLVSEHRFTPQALGSAAVAAACLVVPYADDHQITPATVKLAAVQTNARPPIGPSGEDFNKKSIATNIHAIRTAFDKGVDLVVLPESAFLDDLAAEPELTAEIAQIIPEGRYLLTGSRQYEIHGEIDTGLDVQTFNVVHLLDSSGIIWSYRKSHLVLFGEYMPWIFRILGYDVLGGPPGGLAEGTGLVPVRIGDLPPALITICFEGLLSGPVQRAVGDSQWMLNLSNEALFGTTAGPELVNQYHRIRSMELGMPVVRSVATSFSGVVGETGEQLSMAKAETFAVLVEEVSMSSRNTVFRTLGYLPLYLFLSAVVTFAFVGRKRQSRRIF</sequence>
<dbReference type="CDD" id="cd07571">
    <property type="entry name" value="ALP_N-acyl_transferase"/>
    <property type="match status" value="1"/>
</dbReference>
<evidence type="ECO:0000259" key="10">
    <source>
        <dbReference type="PROSITE" id="PS50263"/>
    </source>
</evidence>
<dbReference type="GO" id="GO:0016410">
    <property type="term" value="F:N-acyltransferase activity"/>
    <property type="evidence" value="ECO:0007669"/>
    <property type="project" value="UniProtKB-UniRule"/>
</dbReference>
<dbReference type="AlphaFoldDB" id="A0A0P7J520"/>
<evidence type="ECO:0000256" key="6">
    <source>
        <dbReference type="ARBA" id="ARBA00022989"/>
    </source>
</evidence>
<feature type="domain" description="CN hydrolase" evidence="10">
    <location>
        <begin position="234"/>
        <end position="486"/>
    </location>
</feature>
<comment type="caution">
    <text evidence="11">The sequence shown here is derived from an EMBL/GenBank/DDBJ whole genome shotgun (WGS) entry which is preliminary data.</text>
</comment>